<dbReference type="InterPro" id="IPR011051">
    <property type="entry name" value="RmlC_Cupin_sf"/>
</dbReference>
<dbReference type="Pfam" id="PF01370">
    <property type="entry name" value="Epimerase"/>
    <property type="match status" value="1"/>
</dbReference>
<dbReference type="Pfam" id="PF14667">
    <property type="entry name" value="Polysacc_synt_C"/>
    <property type="match status" value="1"/>
</dbReference>
<dbReference type="PANTHER" id="PTHR43245">
    <property type="entry name" value="BIFUNCTIONAL POLYMYXIN RESISTANCE PROTEIN ARNA"/>
    <property type="match status" value="1"/>
</dbReference>
<dbReference type="InterPro" id="IPR050177">
    <property type="entry name" value="Lipid_A_modif_metabolic_enz"/>
</dbReference>
<dbReference type="RefSeq" id="WP_123092083.1">
    <property type="nucleotide sequence ID" value="NZ_CP044548.2"/>
</dbReference>
<protein>
    <submittedName>
        <fullName evidence="3">NAD-dependent epimerase/dehydratase family protein</fullName>
    </submittedName>
</protein>
<dbReference type="GeneID" id="59161662"/>
<dbReference type="PANTHER" id="PTHR43245:SF55">
    <property type="entry name" value="NAD(P)-BINDING DOMAIN-CONTAINING PROTEIN"/>
    <property type="match status" value="1"/>
</dbReference>
<organism evidence="3 4">
    <name type="scientific">Janibacter melonis</name>
    <dbReference type="NCBI Taxonomy" id="262209"/>
    <lineage>
        <taxon>Bacteria</taxon>
        <taxon>Bacillati</taxon>
        <taxon>Actinomycetota</taxon>
        <taxon>Actinomycetes</taxon>
        <taxon>Micrococcales</taxon>
        <taxon>Intrasporangiaceae</taxon>
        <taxon>Janibacter</taxon>
    </lineage>
</organism>
<dbReference type="InterPro" id="IPR014710">
    <property type="entry name" value="RmlC-like_jellyroll"/>
</dbReference>
<evidence type="ECO:0000259" key="1">
    <source>
        <dbReference type="Pfam" id="PF01370"/>
    </source>
</evidence>
<evidence type="ECO:0000313" key="4">
    <source>
        <dbReference type="Proteomes" id="UP000271708"/>
    </source>
</evidence>
<dbReference type="SUPFAM" id="SSF51735">
    <property type="entry name" value="NAD(P)-binding Rossmann-fold domains"/>
    <property type="match status" value="1"/>
</dbReference>
<feature type="domain" description="Capsular polysaccharide assembling protein CapF C-terminal" evidence="2">
    <location>
        <begin position="248"/>
        <end position="359"/>
    </location>
</feature>
<dbReference type="InterPro" id="IPR029303">
    <property type="entry name" value="CapF_C"/>
</dbReference>
<name>A0A5P8FM89_9MICO</name>
<evidence type="ECO:0000313" key="3">
    <source>
        <dbReference type="EMBL" id="QFQ30677.2"/>
    </source>
</evidence>
<gene>
    <name evidence="3" type="ORF">EEW87_010815</name>
</gene>
<evidence type="ECO:0000259" key="2">
    <source>
        <dbReference type="Pfam" id="PF14667"/>
    </source>
</evidence>
<reference evidence="3 4" key="1">
    <citation type="submission" date="2019-09" db="EMBL/GenBank/DDBJ databases">
        <title>Complete Genome Sequence of Janibacter melonis M714 with both human health impact and industrial applications.</title>
        <authorList>
            <person name="Jin M."/>
            <person name="Zhao Q.R."/>
        </authorList>
    </citation>
    <scope>NUCLEOTIDE SEQUENCE [LARGE SCALE GENOMIC DNA]</scope>
    <source>
        <strain evidence="3 4">M714</strain>
    </source>
</reference>
<dbReference type="Gene3D" id="3.40.50.720">
    <property type="entry name" value="NAD(P)-binding Rossmann-like Domain"/>
    <property type="match status" value="1"/>
</dbReference>
<dbReference type="AlphaFoldDB" id="A0A5P8FM89"/>
<proteinExistence type="predicted"/>
<feature type="domain" description="NAD-dependent epimerase/dehydratase" evidence="1">
    <location>
        <begin position="3"/>
        <end position="183"/>
    </location>
</feature>
<dbReference type="KEGG" id="jme:EEW87_010815"/>
<dbReference type="EMBL" id="CP044548">
    <property type="protein sequence ID" value="QFQ30677.2"/>
    <property type="molecule type" value="Genomic_DNA"/>
</dbReference>
<sequence length="371" mass="40471">MKILLTGAHGFLGWHTRLRLHALTDHEVVPVGRQEWSDLPELLEGCDAVIHIAGVNRADSDDEVEGGNVSLADGLAAAITSSGGATRVVYANSIQAGNGTPYGRGKESAERVLRTAVEGVGGHLVDVRLPNIFGEHGRPRYNSFVATFVDSTVRGESPTINDNQVGLLHVQDAAQALLDGLTTEQGVVDPEPETHGVVEVWDLLQEFKASYVPSGEIPDLSTKFRIDLFNTFRAALFPDHYPIQLVPHSDPRGSFVETVRCRGGEGQTSFSTTVPGITRGEHYHLHKIERFAVISGTGTMELRKMFTDEVLTFPASGDQPVAIDMPVGWVHNITNTGDEVLLTQFWSHELFRPDAPDTFAEPVRPMKEQPA</sequence>
<dbReference type="SUPFAM" id="SSF51182">
    <property type="entry name" value="RmlC-like cupins"/>
    <property type="match status" value="1"/>
</dbReference>
<dbReference type="InterPro" id="IPR001509">
    <property type="entry name" value="Epimerase_deHydtase"/>
</dbReference>
<accession>A0A5P8FM89</accession>
<dbReference type="Proteomes" id="UP000271708">
    <property type="component" value="Chromosome"/>
</dbReference>
<dbReference type="InterPro" id="IPR036291">
    <property type="entry name" value="NAD(P)-bd_dom_sf"/>
</dbReference>
<dbReference type="Gene3D" id="2.60.120.10">
    <property type="entry name" value="Jelly Rolls"/>
    <property type="match status" value="1"/>
</dbReference>